<protein>
    <submittedName>
        <fullName evidence="2">Lipoprotein</fullName>
    </submittedName>
</protein>
<gene>
    <name evidence="2" type="ORF">GURASL_00750</name>
</gene>
<evidence type="ECO:0000313" key="3">
    <source>
        <dbReference type="Proteomes" id="UP001317705"/>
    </source>
</evidence>
<dbReference type="Proteomes" id="UP001317705">
    <property type="component" value="Chromosome"/>
</dbReference>
<feature type="chain" id="PRO_5046295922" evidence="1">
    <location>
        <begin position="19"/>
        <end position="298"/>
    </location>
</feature>
<organism evidence="2 3">
    <name type="scientific">Geotalea uraniireducens</name>
    <dbReference type="NCBI Taxonomy" id="351604"/>
    <lineage>
        <taxon>Bacteria</taxon>
        <taxon>Pseudomonadati</taxon>
        <taxon>Thermodesulfobacteriota</taxon>
        <taxon>Desulfuromonadia</taxon>
        <taxon>Geobacterales</taxon>
        <taxon>Geobacteraceae</taxon>
        <taxon>Geotalea</taxon>
    </lineage>
</organism>
<keyword evidence="2" id="KW-0449">Lipoprotein</keyword>
<sequence>MKRQVLAALAAIAAATLAGCGGGGSGTTTAASTTVSGTVADGYLANAQVFLDKNGNYQLDPGEPNAMTTTGGKYTMTVTAGDQTKYPMVVRAIAGTTTDQDSGTVGQGYVMTAPAGIAGFISPMSTLIEEKMAANPGMTLTDAMVQLRNQLNLPATMSMLGDYVAGGSQAGTNQTNYQFMHQLAQQMVTLMQSQAGTVMGSGGSGTVYAGRYRAMMGTINQNLPQLANNVTTGAGTGSTFMTTMRTQMQAMLGSMPMTAGFGNYSSLFRNMTSHSYFWNYSGNSWQPHNGMGGGMGMM</sequence>
<accession>A0ABN6VPF3</accession>
<reference evidence="2 3" key="1">
    <citation type="submission" date="2022-12" db="EMBL/GenBank/DDBJ databases">
        <title>Polyphasic characterization of Geotalea uranireducens NIT-SL11 newly isolated from a complex of sewage sludge and microbially reduced graphene oxide.</title>
        <authorList>
            <person name="Xie L."/>
            <person name="Yoshida N."/>
            <person name="Meng L."/>
        </authorList>
    </citation>
    <scope>NUCLEOTIDE SEQUENCE [LARGE SCALE GENOMIC DNA]</scope>
    <source>
        <strain evidence="2 3">NIT-SL11</strain>
    </source>
</reference>
<keyword evidence="3" id="KW-1185">Reference proteome</keyword>
<dbReference type="RefSeq" id="WP_282001105.1">
    <property type="nucleotide sequence ID" value="NZ_AP027151.1"/>
</dbReference>
<name>A0ABN6VPF3_9BACT</name>
<dbReference type="EMBL" id="AP027151">
    <property type="protein sequence ID" value="BDV41152.1"/>
    <property type="molecule type" value="Genomic_DNA"/>
</dbReference>
<proteinExistence type="predicted"/>
<evidence type="ECO:0000313" key="2">
    <source>
        <dbReference type="EMBL" id="BDV41152.1"/>
    </source>
</evidence>
<keyword evidence="1" id="KW-0732">Signal</keyword>
<evidence type="ECO:0000256" key="1">
    <source>
        <dbReference type="SAM" id="SignalP"/>
    </source>
</evidence>
<feature type="signal peptide" evidence="1">
    <location>
        <begin position="1"/>
        <end position="18"/>
    </location>
</feature>
<dbReference type="PROSITE" id="PS51257">
    <property type="entry name" value="PROKAR_LIPOPROTEIN"/>
    <property type="match status" value="1"/>
</dbReference>